<dbReference type="GO" id="GO:0003723">
    <property type="term" value="F:RNA binding"/>
    <property type="evidence" value="ECO:0007669"/>
    <property type="project" value="InterPro"/>
</dbReference>
<feature type="compositionally biased region" description="Low complexity" evidence="2">
    <location>
        <begin position="10"/>
        <end position="21"/>
    </location>
</feature>
<feature type="compositionally biased region" description="Basic and acidic residues" evidence="2">
    <location>
        <begin position="871"/>
        <end position="892"/>
    </location>
</feature>
<evidence type="ECO:0000256" key="2">
    <source>
        <dbReference type="SAM" id="MobiDB-lite"/>
    </source>
</evidence>
<name>A0AAW2MT29_9LAMI</name>
<organism evidence="4">
    <name type="scientific">Sesamum angustifolium</name>
    <dbReference type="NCBI Taxonomy" id="2727405"/>
    <lineage>
        <taxon>Eukaryota</taxon>
        <taxon>Viridiplantae</taxon>
        <taxon>Streptophyta</taxon>
        <taxon>Embryophyta</taxon>
        <taxon>Tracheophyta</taxon>
        <taxon>Spermatophyta</taxon>
        <taxon>Magnoliopsida</taxon>
        <taxon>eudicotyledons</taxon>
        <taxon>Gunneridae</taxon>
        <taxon>Pentapetalae</taxon>
        <taxon>asterids</taxon>
        <taxon>lamiids</taxon>
        <taxon>Lamiales</taxon>
        <taxon>Pedaliaceae</taxon>
        <taxon>Sesamum</taxon>
    </lineage>
</organism>
<evidence type="ECO:0000259" key="3">
    <source>
        <dbReference type="Pfam" id="PF11955"/>
    </source>
</evidence>
<feature type="region of interest" description="Disordered" evidence="2">
    <location>
        <begin position="430"/>
        <end position="460"/>
    </location>
</feature>
<feature type="region of interest" description="Disordered" evidence="2">
    <location>
        <begin position="1589"/>
        <end position="1621"/>
    </location>
</feature>
<feature type="region of interest" description="Disordered" evidence="2">
    <location>
        <begin position="1"/>
        <end position="24"/>
    </location>
</feature>
<dbReference type="Pfam" id="PF11955">
    <property type="entry name" value="PORR"/>
    <property type="match status" value="1"/>
</dbReference>
<feature type="region of interest" description="Disordered" evidence="2">
    <location>
        <begin position="792"/>
        <end position="811"/>
    </location>
</feature>
<dbReference type="EMBL" id="JACGWK010000009">
    <property type="protein sequence ID" value="KAL0334246.1"/>
    <property type="molecule type" value="Genomic_DNA"/>
</dbReference>
<dbReference type="InterPro" id="IPR021099">
    <property type="entry name" value="PORR_domain"/>
</dbReference>
<feature type="compositionally biased region" description="Low complexity" evidence="2">
    <location>
        <begin position="924"/>
        <end position="938"/>
    </location>
</feature>
<feature type="domain" description="PORR" evidence="3">
    <location>
        <begin position="1255"/>
        <end position="1568"/>
    </location>
</feature>
<gene>
    <name evidence="4" type="ORF">Sangu_1580800</name>
</gene>
<feature type="compositionally biased region" description="Acidic residues" evidence="2">
    <location>
        <begin position="1593"/>
        <end position="1621"/>
    </location>
</feature>
<reference evidence="4" key="2">
    <citation type="journal article" date="2024" name="Plant">
        <title>Genomic evolution and insights into agronomic trait innovations of Sesamum species.</title>
        <authorList>
            <person name="Miao H."/>
            <person name="Wang L."/>
            <person name="Qu L."/>
            <person name="Liu H."/>
            <person name="Sun Y."/>
            <person name="Le M."/>
            <person name="Wang Q."/>
            <person name="Wei S."/>
            <person name="Zheng Y."/>
            <person name="Lin W."/>
            <person name="Duan Y."/>
            <person name="Cao H."/>
            <person name="Xiong S."/>
            <person name="Wang X."/>
            <person name="Wei L."/>
            <person name="Li C."/>
            <person name="Ma Q."/>
            <person name="Ju M."/>
            <person name="Zhao R."/>
            <person name="Li G."/>
            <person name="Mu C."/>
            <person name="Tian Q."/>
            <person name="Mei H."/>
            <person name="Zhang T."/>
            <person name="Gao T."/>
            <person name="Zhang H."/>
        </authorList>
    </citation>
    <scope>NUCLEOTIDE SEQUENCE</scope>
    <source>
        <strain evidence="4">G01</strain>
    </source>
</reference>
<feature type="region of interest" description="Disordered" evidence="2">
    <location>
        <begin position="839"/>
        <end position="945"/>
    </location>
</feature>
<feature type="compositionally biased region" description="Polar residues" evidence="2">
    <location>
        <begin position="911"/>
        <end position="923"/>
    </location>
</feature>
<sequence length="1621" mass="183112">MPGIAHKIDNTSNDSNDTNTNYKNPLARNGYNSFNGSSVSSIGFWSKHRDDVSYNQLQKFWCELTPQARQKLLRIDKQTLFEHARKNMYCSRCNGLLLEGFLQIVMYGKSLQQDAAGAHHGGGSMKNQNDDDLCMANGCKDDVLDPSVHPWGGLSTGRDGTLTLLDCYLYSKSLKGLQNVFDSARARERERKLLYPDACGGGGRGWLSQGLMGYGRGHGTRETCALHTARLSVETLVDFWSALGEETRQSLLRMKEEDFIERLMYRFDSKRFCRDCRRNVIREFKELKELKRMRREPRCTSWFCVADTAFQYEVSCDTVQADWHQTFLDALGTYHHFEWAIGTGEGKSDILEFENVGLSGKVQVNGLDLSGLNACYITLRAWKMDGRCNELCVKAHALQGQQCVHCRLVVGDGYVTITRGESIRRFFEHAEEAEEEEDDESMDKDGNDLDGECSRPQKHAKSPELAREFLLDAATVIFKEQACLYSLSFQLIFSNLDWVTHVEKAFREGTARQNAHSIFVCLALKLLEERVHVACKEIITLEKQMKLLEEEEKEKREEEERKERRRLKEREKKLRRKERLREKENKEKKCAESNLDPVSLDVSKKSPPCVDEGANVERSMDSVSETGELATPGIGAPLSHDHFKYSRRKLKFQKDPQLESTIKWSDRKKGAELSGNEVIVSKYESRFHADNFESMRSINGFSKQLRTNAAKFNTRNGCTKLSDTLQCANNRIGERSDSHVCSCNHHNECRSRPDSHITKALRETKYVSKLDSLADASKSYFRGRYSQVEATREINGRPKSKIVAGNPPMTKKVWEPLDSQKKYAQSNSDDVALRLKPKVENSETDQLPESSATTSSNEAVDTSVETNNEDNDVRALRIVETERIRSPHRRVDSSISSSSNSDNCSSCLSEGDSNTSSSNPQNLESASTSDSEESSPNSEARETSHCLESRFTECCSVMEDQSTTREHDSKGQAPASGITNTLGSLPTEVATYCGSGRANISLSVQPQSVPPQMHSQNIPYPVFHAPSMGYYHQGPLSWQTGPTNGLMSYPHSNHYLFANAFGYDLNGNGGFMQYGALQHLAPPLLNPAHVPVYPLVAQANGVSTKEHCKGATLCVPREVHHSINKVDSAETRSAETPTVVDARQNGKSDKIDKGNNGFSLFHFGGPVALSTGFSADPVSLKEGTMGNTALDLSDNSADGNHPCNKKDSIEEYNLFAASNGINVSTFYTSKDVVVVLPCVKELFCAVLTNLVNGSHKVMPLDVWSSRIGYLYQLLGLTVPTLRFIRRYPTLFEEYPHPKYPSLACFKLTQLGKMMQDKEIRVFEECEGDVVERLCRLLMMTRNKLLPLQSLHPLKWDLGLPDDFDKNLIRKYPDHFRLVKSTNGLNCLKLVEWREEFSVSMLQKLNEKSIGGSIDDNNAISGYREFKRGKAALEFPMSFPRGYGAQKKVKAWMDEFQKLPYISPYEDSRGIDPNSELMEKRVVGVLHELLSLTIYKKTKRNYLRSLREELNLPHKFTRIFTRYPGIFYLSLKCKTTTVALREGYRRGRLVDPHPLARHRDKLHYVMRTGLIYRSKAADMLPHLDSLVENVEDHAGEEESDEEEIIVDDEYNDSEAETGSDED</sequence>
<evidence type="ECO:0000256" key="1">
    <source>
        <dbReference type="SAM" id="Coils"/>
    </source>
</evidence>
<feature type="compositionally biased region" description="Basic and acidic residues" evidence="2">
    <location>
        <begin position="443"/>
        <end position="460"/>
    </location>
</feature>
<accession>A0AAW2MT29</accession>
<feature type="region of interest" description="Disordered" evidence="2">
    <location>
        <begin position="602"/>
        <end position="622"/>
    </location>
</feature>
<evidence type="ECO:0000313" key="4">
    <source>
        <dbReference type="EMBL" id="KAL0334246.1"/>
    </source>
</evidence>
<feature type="region of interest" description="Disordered" evidence="2">
    <location>
        <begin position="959"/>
        <end position="982"/>
    </location>
</feature>
<feature type="compositionally biased region" description="Polar residues" evidence="2">
    <location>
        <begin position="844"/>
        <end position="866"/>
    </location>
</feature>
<protein>
    <submittedName>
        <fullName evidence="4">Protein WHAT'S THIS FACTOR 9, mitochondrial</fullName>
    </submittedName>
</protein>
<comment type="caution">
    <text evidence="4">The sequence shown here is derived from an EMBL/GenBank/DDBJ whole genome shotgun (WGS) entry which is preliminary data.</text>
</comment>
<feature type="compositionally biased region" description="Low complexity" evidence="2">
    <location>
        <begin position="893"/>
        <end position="909"/>
    </location>
</feature>
<dbReference type="PANTHER" id="PTHR16897">
    <property type="entry name" value="OS10G0105400 PROTEIN"/>
    <property type="match status" value="1"/>
</dbReference>
<proteinExistence type="predicted"/>
<reference evidence="4" key="1">
    <citation type="submission" date="2020-06" db="EMBL/GenBank/DDBJ databases">
        <authorList>
            <person name="Li T."/>
            <person name="Hu X."/>
            <person name="Zhang T."/>
            <person name="Song X."/>
            <person name="Zhang H."/>
            <person name="Dai N."/>
            <person name="Sheng W."/>
            <person name="Hou X."/>
            <person name="Wei L."/>
        </authorList>
    </citation>
    <scope>NUCLEOTIDE SEQUENCE</scope>
    <source>
        <strain evidence="4">G01</strain>
        <tissue evidence="4">Leaf</tissue>
    </source>
</reference>
<feature type="compositionally biased region" description="Acidic residues" evidence="2">
    <location>
        <begin position="431"/>
        <end position="442"/>
    </location>
</feature>
<keyword evidence="1" id="KW-0175">Coiled coil</keyword>
<dbReference type="PANTHER" id="PTHR16897:SF2">
    <property type="entry name" value="OS03G0226600 PROTEIN"/>
    <property type="match status" value="1"/>
</dbReference>
<feature type="coiled-coil region" evidence="1">
    <location>
        <begin position="524"/>
        <end position="594"/>
    </location>
</feature>